<dbReference type="GO" id="GO:0005634">
    <property type="term" value="C:nucleus"/>
    <property type="evidence" value="ECO:0007669"/>
    <property type="project" value="UniProtKB-SubCell"/>
</dbReference>
<dbReference type="KEGG" id="aprc:113858184"/>
<comment type="subcellular location">
    <subcellularLocation>
        <location evidence="1">Nucleus</location>
    </subcellularLocation>
</comment>
<reference evidence="7" key="2">
    <citation type="submission" date="2025-08" db="UniProtKB">
        <authorList>
            <consortium name="RefSeq"/>
        </authorList>
    </citation>
    <scope>IDENTIFICATION</scope>
    <source>
        <tissue evidence="7">Young leaves</tissue>
    </source>
</reference>
<evidence type="ECO:0000256" key="3">
    <source>
        <dbReference type="ARBA" id="ARBA00023163"/>
    </source>
</evidence>
<proteinExistence type="inferred from homology"/>
<keyword evidence="3" id="KW-0804">Transcription</keyword>
<sequence>MRCCYVKLEEVKLPFVLPTHHKLLIQEGGCNGKSIRSRLKKDSTNTGGTAVDLWTLLTQCAQAVAGYNQRNANDLLKQIRQHSSRFGDGLHRLAHYFAIGLETRLAAGTQLYMPFEVATAADMLKAYKLFVTPSPLQRMSNLFTTKTIISLVRNESSVHLVDFGICYGFQLPCLIRKLLERQGGPPRLQIIGIDLPQSGFRPAERVEPLRKPGGIWRTTARSSSLSGRLIQTSSSVVYSMAFYHFSSLFDMFDANVQREEPQREMLEKGLFGRNAINVLACEAERVERPYKQWRVRNLRARVKQVRLDPELMKREYHKNFVVAEDGKWDFQGWKGLILNVFYAWVPA</sequence>
<organism evidence="6 7">
    <name type="scientific">Abrus precatorius</name>
    <name type="common">Indian licorice</name>
    <name type="synonym">Glycine abrus</name>
    <dbReference type="NCBI Taxonomy" id="3816"/>
    <lineage>
        <taxon>Eukaryota</taxon>
        <taxon>Viridiplantae</taxon>
        <taxon>Streptophyta</taxon>
        <taxon>Embryophyta</taxon>
        <taxon>Tracheophyta</taxon>
        <taxon>Spermatophyta</taxon>
        <taxon>Magnoliopsida</taxon>
        <taxon>eudicotyledons</taxon>
        <taxon>Gunneridae</taxon>
        <taxon>Pentapetalae</taxon>
        <taxon>rosids</taxon>
        <taxon>fabids</taxon>
        <taxon>Fabales</taxon>
        <taxon>Fabaceae</taxon>
        <taxon>Papilionoideae</taxon>
        <taxon>50 kb inversion clade</taxon>
        <taxon>NPAAA clade</taxon>
        <taxon>indigoferoid/millettioid clade</taxon>
        <taxon>Abreae</taxon>
        <taxon>Abrus</taxon>
    </lineage>
</organism>
<keyword evidence="2" id="KW-0805">Transcription regulation</keyword>
<comment type="caution">
    <text evidence="5">Lacks conserved residue(s) required for the propagation of feature annotation.</text>
</comment>
<evidence type="ECO:0000256" key="5">
    <source>
        <dbReference type="PROSITE-ProRule" id="PRU01191"/>
    </source>
</evidence>
<feature type="region of interest" description="VHIID" evidence="5">
    <location>
        <begin position="127"/>
        <end position="192"/>
    </location>
</feature>
<evidence type="ECO:0000313" key="7">
    <source>
        <dbReference type="RefSeq" id="XP_027346496.1"/>
    </source>
</evidence>
<dbReference type="PROSITE" id="PS50985">
    <property type="entry name" value="GRAS"/>
    <property type="match status" value="1"/>
</dbReference>
<dbReference type="RefSeq" id="XP_027346496.1">
    <property type="nucleotide sequence ID" value="XM_027490695.1"/>
</dbReference>
<name>A0A8B8KRH8_ABRPR</name>
<keyword evidence="6" id="KW-1185">Reference proteome</keyword>
<dbReference type="InterPro" id="IPR005202">
    <property type="entry name" value="TF_GRAS"/>
</dbReference>
<comment type="similarity">
    <text evidence="5">Belongs to the GRAS family.</text>
</comment>
<evidence type="ECO:0000256" key="4">
    <source>
        <dbReference type="ARBA" id="ARBA00023242"/>
    </source>
</evidence>
<reference evidence="6" key="1">
    <citation type="journal article" date="2019" name="Toxins">
        <title>Detection of Abrin-Like and Prepropulchellin-Like Toxin Genes and Transcripts Using Whole Genome Sequencing and Full-Length Transcript Sequencing of Abrus precatorius.</title>
        <authorList>
            <person name="Hovde B.T."/>
            <person name="Daligault H.E."/>
            <person name="Hanschen E.R."/>
            <person name="Kunde Y.A."/>
            <person name="Johnson M.B."/>
            <person name="Starkenburg S.R."/>
            <person name="Johnson S.L."/>
        </authorList>
    </citation>
    <scope>NUCLEOTIDE SEQUENCE [LARGE SCALE GENOMIC DNA]</scope>
</reference>
<protein>
    <submittedName>
        <fullName evidence="7">Scarecrow-like protein 11</fullName>
    </submittedName>
</protein>
<evidence type="ECO:0000256" key="1">
    <source>
        <dbReference type="ARBA" id="ARBA00004123"/>
    </source>
</evidence>
<keyword evidence="4" id="KW-0539">Nucleus</keyword>
<feature type="region of interest" description="SAW" evidence="5">
    <location>
        <begin position="280"/>
        <end position="347"/>
    </location>
</feature>
<dbReference type="Proteomes" id="UP000694853">
    <property type="component" value="Unplaced"/>
</dbReference>
<dbReference type="Pfam" id="PF03514">
    <property type="entry name" value="GRAS"/>
    <property type="match status" value="2"/>
</dbReference>
<dbReference type="PANTHER" id="PTHR31636">
    <property type="entry name" value="OSJNBA0084A10.13 PROTEIN-RELATED"/>
    <property type="match status" value="1"/>
</dbReference>
<dbReference type="GeneID" id="113858184"/>
<gene>
    <name evidence="7" type="primary">LOC113858184</name>
</gene>
<dbReference type="OrthoDB" id="47276at2759"/>
<accession>A0A8B8KRH8</accession>
<evidence type="ECO:0000313" key="6">
    <source>
        <dbReference type="Proteomes" id="UP000694853"/>
    </source>
</evidence>
<dbReference type="AlphaFoldDB" id="A0A8B8KRH8"/>
<evidence type="ECO:0000256" key="2">
    <source>
        <dbReference type="ARBA" id="ARBA00023015"/>
    </source>
</evidence>